<evidence type="ECO:0000256" key="1">
    <source>
        <dbReference type="SAM" id="MobiDB-lite"/>
    </source>
</evidence>
<dbReference type="Proteomes" id="UP000015354">
    <property type="component" value="Unassembled WGS sequence"/>
</dbReference>
<proteinExistence type="predicted"/>
<reference evidence="2 3" key="1">
    <citation type="journal article" date="2013" name="PLoS ONE">
        <title>Predicting the Proteins of Angomonas deanei, Strigomonas culicis and Their Respective Endosymbionts Reveals New Aspects of the Trypanosomatidae Family.</title>
        <authorList>
            <person name="Motta M.C."/>
            <person name="Martins A.C."/>
            <person name="de Souza S.S."/>
            <person name="Catta-Preta C.M."/>
            <person name="Silva R."/>
            <person name="Klein C.C."/>
            <person name="de Almeida L.G."/>
            <person name="de Lima Cunha O."/>
            <person name="Ciapina L.P."/>
            <person name="Brocchi M."/>
            <person name="Colabardini A.C."/>
            <person name="de Araujo Lima B."/>
            <person name="Machado C.R."/>
            <person name="de Almeida Soares C.M."/>
            <person name="Probst C.M."/>
            <person name="de Menezes C.B."/>
            <person name="Thompson C.E."/>
            <person name="Bartholomeu D.C."/>
            <person name="Gradia D.F."/>
            <person name="Pavoni D.P."/>
            <person name="Grisard E.C."/>
            <person name="Fantinatti-Garboggini F."/>
            <person name="Marchini F.K."/>
            <person name="Rodrigues-Luiz G.F."/>
            <person name="Wagner G."/>
            <person name="Goldman G.H."/>
            <person name="Fietto J.L."/>
            <person name="Elias M.C."/>
            <person name="Goldman M.H."/>
            <person name="Sagot M.F."/>
            <person name="Pereira M."/>
            <person name="Stoco P.H."/>
            <person name="de Mendonca-Neto R.P."/>
            <person name="Teixeira S.M."/>
            <person name="Maciel T.E."/>
            <person name="de Oliveira Mendes T.A."/>
            <person name="Urmenyi T.P."/>
            <person name="de Souza W."/>
            <person name="Schenkman S."/>
            <person name="de Vasconcelos A.T."/>
        </authorList>
    </citation>
    <scope>NUCLEOTIDE SEQUENCE [LARGE SCALE GENOMIC DNA]</scope>
</reference>
<dbReference type="AlphaFoldDB" id="S9UZ65"/>
<feature type="region of interest" description="Disordered" evidence="1">
    <location>
        <begin position="491"/>
        <end position="530"/>
    </location>
</feature>
<feature type="region of interest" description="Disordered" evidence="1">
    <location>
        <begin position="308"/>
        <end position="335"/>
    </location>
</feature>
<evidence type="ECO:0000313" key="3">
    <source>
        <dbReference type="Proteomes" id="UP000015354"/>
    </source>
</evidence>
<feature type="region of interest" description="Disordered" evidence="1">
    <location>
        <begin position="373"/>
        <end position="394"/>
    </location>
</feature>
<keyword evidence="3" id="KW-1185">Reference proteome</keyword>
<feature type="compositionally biased region" description="Basic and acidic residues" evidence="1">
    <location>
        <begin position="515"/>
        <end position="530"/>
    </location>
</feature>
<gene>
    <name evidence="2" type="ORF">STCU_11718</name>
</gene>
<accession>S9UZ65</accession>
<feature type="region of interest" description="Disordered" evidence="1">
    <location>
        <begin position="236"/>
        <end position="256"/>
    </location>
</feature>
<dbReference type="EMBL" id="ATMH01011701">
    <property type="protein sequence ID" value="EPY15850.1"/>
    <property type="molecule type" value="Genomic_DNA"/>
</dbReference>
<feature type="region of interest" description="Disordered" evidence="1">
    <location>
        <begin position="1"/>
        <end position="26"/>
    </location>
</feature>
<organism evidence="2 3">
    <name type="scientific">Strigomonas culicis</name>
    <dbReference type="NCBI Taxonomy" id="28005"/>
    <lineage>
        <taxon>Eukaryota</taxon>
        <taxon>Discoba</taxon>
        <taxon>Euglenozoa</taxon>
        <taxon>Kinetoplastea</taxon>
        <taxon>Metakinetoplastina</taxon>
        <taxon>Trypanosomatida</taxon>
        <taxon>Trypanosomatidae</taxon>
        <taxon>Strigomonadinae</taxon>
        <taxon>Strigomonas</taxon>
    </lineage>
</organism>
<name>S9UZ65_9TRYP</name>
<feature type="compositionally biased region" description="Basic and acidic residues" evidence="1">
    <location>
        <begin position="378"/>
        <end position="394"/>
    </location>
</feature>
<sequence>MSITSSTSPASSTPAKVADATAPSPTDADANAVQLTQVTIYANVQRPQTLAVLEAVSAAAFATTSGDARRPTQVTIVTPQEAAVRLRGAAAAAATPPALPFLRLWEQEGRDVLAMVANDTPLLQQMEFYLVESGGAAGRDVTLHTDAEVSYAVHRRQMPTLCLLHRRDEEEAAAPAGRRGNRTAIEALLYRELRLPESDPAAADACLTRELAERLFWFPRQMGRMAAVESNLFVRDLTPGDGEPPPTHRSPRGRPAAAPQLLHGEFYMKCVRSLLSLFHKHRHSGVVCVRGDGCPFFPRRCDGEAEGHVHPADDPATDARSAACAGAPTTGTESPIQTTTVVAEAEEFLPMPPTKFNTLLYQNIIDRMTTSTATTGTEQKDGDEAEAAEKDPATREAEAIIRNTLASIELHSKRPQLCGSFFPLNRYENRHVLRYMLLKGYTVIAIDHFTSMARELAHTVSLRNFDTSLLSSALLTGKAAAAARSPTTLAPVAGPEREASCCSSSSNSTAVSMTARERGTPPPPRESDNMRNYRQFCTTENLNSLFVSATTASGPNGSLASSTASGGGAAGDPLRILAFYMNLRKPDVDVYIQCIQMVQALERQWLRLPQPQHHLILQQPSHSGSAATNTATMSNYLSPVMNSGSTHYHASLSFSSISSCGNLVGIPAAAGNPLTLSPPWLHINPSLMLRQFASLWLSCLLDVHDPKTGLVRLCEAALEDPQLVVLRHQRDAFAVAPVAAPTPLEPATATTETMATGEERSAAELDAIFDDWMLRVLKQKAK</sequence>
<protein>
    <submittedName>
        <fullName evidence="2">Uncharacterized protein</fullName>
    </submittedName>
</protein>
<comment type="caution">
    <text evidence="2">The sequence shown here is derived from an EMBL/GenBank/DDBJ whole genome shotgun (WGS) entry which is preliminary data.</text>
</comment>
<evidence type="ECO:0000313" key="2">
    <source>
        <dbReference type="EMBL" id="EPY15850.1"/>
    </source>
</evidence>